<feature type="transmembrane region" description="Helical" evidence="2">
    <location>
        <begin position="6"/>
        <end position="27"/>
    </location>
</feature>
<dbReference type="InterPro" id="IPR029055">
    <property type="entry name" value="Ntn_hydrolases_N"/>
</dbReference>
<accession>A0A7J6RS61</accession>
<dbReference type="SUPFAM" id="SSF56235">
    <property type="entry name" value="N-terminal nucleophile aminohydrolases (Ntn hydrolases)"/>
    <property type="match status" value="1"/>
</dbReference>
<feature type="non-terminal residue" evidence="4">
    <location>
        <position position="258"/>
    </location>
</feature>
<feature type="domain" description="Proteasome alpha-type subunits" evidence="3">
    <location>
        <begin position="145"/>
        <end position="167"/>
    </location>
</feature>
<evidence type="ECO:0000313" key="5">
    <source>
        <dbReference type="Proteomes" id="UP000574390"/>
    </source>
</evidence>
<evidence type="ECO:0000256" key="2">
    <source>
        <dbReference type="SAM" id="Phobius"/>
    </source>
</evidence>
<proteinExistence type="predicted"/>
<dbReference type="InterPro" id="IPR050115">
    <property type="entry name" value="Proteasome_alpha"/>
</dbReference>
<dbReference type="PANTHER" id="PTHR11599">
    <property type="entry name" value="PROTEASOME SUBUNIT ALPHA/BETA"/>
    <property type="match status" value="1"/>
</dbReference>
<keyword evidence="2" id="KW-1133">Transmembrane helix</keyword>
<dbReference type="EMBL" id="JABANM010020287">
    <property type="protein sequence ID" value="KAF4723086.1"/>
    <property type="molecule type" value="Genomic_DNA"/>
</dbReference>
<name>A0A7J6RS61_PEROL</name>
<sequence>MDSATAARYTTTIALLLAASFIALAWIKLRPWWIHSSTRQKALDEINEEYELLRLARKDIIYHYYWALSRHEDREADVQEEQVLEIDKKLDQCRAHYRAVERGEPSQLHEASHLPVTVYGKGRPGDDLTAVTFFLFPPDMFRNPYDTDCITWSPQGRIFQIEYAMEAVKQGTAVVALRGKKHAVLCAFRRRQSELASYQQKIFRIDDHIGVAISGLTADARRSTFSFPFFNYPLQGVLCSFMRDECLSHKFTYDTPMS</sequence>
<protein>
    <submittedName>
        <fullName evidence="4">Proteasome subunit alpha 1</fullName>
    </submittedName>
</protein>
<dbReference type="Pfam" id="PF00227">
    <property type="entry name" value="Proteasome"/>
    <property type="match status" value="1"/>
</dbReference>
<dbReference type="Gene3D" id="3.60.20.10">
    <property type="entry name" value="Glutamine Phosphoribosylpyrophosphate, subunit 1, domain 1"/>
    <property type="match status" value="1"/>
</dbReference>
<gene>
    <name evidence="4" type="primary">PSMA1_1</name>
    <name evidence="4" type="ORF">FOZ62_010266</name>
</gene>
<keyword evidence="2" id="KW-0472">Membrane</keyword>
<dbReference type="Pfam" id="PF10584">
    <property type="entry name" value="Proteasome_A_N"/>
    <property type="match status" value="1"/>
</dbReference>
<dbReference type="GO" id="GO:0006511">
    <property type="term" value="P:ubiquitin-dependent protein catabolic process"/>
    <property type="evidence" value="ECO:0007669"/>
    <property type="project" value="InterPro"/>
</dbReference>
<comment type="caution">
    <text evidence="4">The sequence shown here is derived from an EMBL/GenBank/DDBJ whole genome shotgun (WGS) entry which is preliminary data.</text>
</comment>
<reference evidence="4 5" key="1">
    <citation type="submission" date="2020-04" db="EMBL/GenBank/DDBJ databases">
        <title>Perkinsus olseni comparative genomics.</title>
        <authorList>
            <person name="Bogema D.R."/>
        </authorList>
    </citation>
    <scope>NUCLEOTIDE SEQUENCE [LARGE SCALE GENOMIC DNA]</scope>
    <source>
        <strain evidence="4">ATCC PRA-205</strain>
    </source>
</reference>
<dbReference type="Proteomes" id="UP000574390">
    <property type="component" value="Unassembled WGS sequence"/>
</dbReference>
<keyword evidence="2" id="KW-0812">Transmembrane</keyword>
<dbReference type="AlphaFoldDB" id="A0A7J6RS61"/>
<dbReference type="InterPro" id="IPR000426">
    <property type="entry name" value="Proteasome_asu_N"/>
</dbReference>
<dbReference type="InterPro" id="IPR001353">
    <property type="entry name" value="Proteasome_sua/b"/>
</dbReference>
<dbReference type="GO" id="GO:0019773">
    <property type="term" value="C:proteasome core complex, alpha-subunit complex"/>
    <property type="evidence" value="ECO:0007669"/>
    <property type="project" value="InterPro"/>
</dbReference>
<evidence type="ECO:0000259" key="3">
    <source>
        <dbReference type="SMART" id="SM00948"/>
    </source>
</evidence>
<evidence type="ECO:0000313" key="4">
    <source>
        <dbReference type="EMBL" id="KAF4723086.1"/>
    </source>
</evidence>
<dbReference type="SMART" id="SM00948">
    <property type="entry name" value="Proteasome_A_N"/>
    <property type="match status" value="1"/>
</dbReference>
<organism evidence="4 5">
    <name type="scientific">Perkinsus olseni</name>
    <name type="common">Perkinsus atlanticus</name>
    <dbReference type="NCBI Taxonomy" id="32597"/>
    <lineage>
        <taxon>Eukaryota</taxon>
        <taxon>Sar</taxon>
        <taxon>Alveolata</taxon>
        <taxon>Perkinsozoa</taxon>
        <taxon>Perkinsea</taxon>
        <taxon>Perkinsida</taxon>
        <taxon>Perkinsidae</taxon>
        <taxon>Perkinsus</taxon>
    </lineage>
</organism>
<evidence type="ECO:0000256" key="1">
    <source>
        <dbReference type="ARBA" id="ARBA00022942"/>
    </source>
</evidence>
<keyword evidence="1 4" id="KW-0647">Proteasome</keyword>